<evidence type="ECO:0000256" key="1">
    <source>
        <dbReference type="SAM" id="MobiDB-lite"/>
    </source>
</evidence>
<feature type="region of interest" description="Disordered" evidence="1">
    <location>
        <begin position="160"/>
        <end position="184"/>
    </location>
</feature>
<feature type="transmembrane region" description="Helical" evidence="2">
    <location>
        <begin position="120"/>
        <end position="144"/>
    </location>
</feature>
<dbReference type="InParanoid" id="A0A194X497"/>
<dbReference type="GeneID" id="28832471"/>
<organism evidence="3 4">
    <name type="scientific">Mollisia scopiformis</name>
    <name type="common">Conifer needle endophyte fungus</name>
    <name type="synonym">Phialocephala scopiformis</name>
    <dbReference type="NCBI Taxonomy" id="149040"/>
    <lineage>
        <taxon>Eukaryota</taxon>
        <taxon>Fungi</taxon>
        <taxon>Dikarya</taxon>
        <taxon>Ascomycota</taxon>
        <taxon>Pezizomycotina</taxon>
        <taxon>Leotiomycetes</taxon>
        <taxon>Helotiales</taxon>
        <taxon>Mollisiaceae</taxon>
        <taxon>Mollisia</taxon>
    </lineage>
</organism>
<accession>A0A194X497</accession>
<proteinExistence type="predicted"/>
<evidence type="ECO:0000256" key="2">
    <source>
        <dbReference type="SAM" id="Phobius"/>
    </source>
</evidence>
<dbReference type="Proteomes" id="UP000070700">
    <property type="component" value="Unassembled WGS sequence"/>
</dbReference>
<feature type="region of interest" description="Disordered" evidence="1">
    <location>
        <begin position="1"/>
        <end position="24"/>
    </location>
</feature>
<keyword evidence="2" id="KW-0812">Transmembrane</keyword>
<dbReference type="RefSeq" id="XP_018069351.1">
    <property type="nucleotide sequence ID" value="XM_018222745.1"/>
</dbReference>
<dbReference type="KEGG" id="psco:LY89DRAFT_784033"/>
<dbReference type="EMBL" id="KQ947419">
    <property type="protein sequence ID" value="KUJ14996.1"/>
    <property type="molecule type" value="Genomic_DNA"/>
</dbReference>
<feature type="region of interest" description="Disordered" evidence="1">
    <location>
        <begin position="52"/>
        <end position="82"/>
    </location>
</feature>
<gene>
    <name evidence="3" type="ORF">LY89DRAFT_784033</name>
</gene>
<dbReference type="AlphaFoldDB" id="A0A194X497"/>
<keyword evidence="2" id="KW-0472">Membrane</keyword>
<keyword evidence="4" id="KW-1185">Reference proteome</keyword>
<evidence type="ECO:0000313" key="3">
    <source>
        <dbReference type="EMBL" id="KUJ14996.1"/>
    </source>
</evidence>
<sequence length="331" mass="35096">MSDARTRHENARAEGESTSQANCENVGVLNHHPLTHITNLYGNYVANNPPAASTSRLISSSRERSQSRDNGSTIPSNNERAIPLEEFNTSHSPIRAADKSLEDRWRVRDLPWSWRRHPKFCIATGLFVLVIVGAVLIVLHFTVWDKHSSLSTVSETASHTLPTSTSSFISTQPKSQANTSLNSSATVSKSSMSLQELDNTATDSASTLSSSLTKTNSLITTEGSSTTKSAALSSTCTPNCLSPSTTSSTIPSTTTHIPITFVPSTTSTKTSNSQVRCTVDSDCPSPSACEYSASTCFICTYATSGAPCNTASGCCDPFSCIGGTCISISSS</sequence>
<keyword evidence="2" id="KW-1133">Transmembrane helix</keyword>
<feature type="compositionally biased region" description="Basic and acidic residues" evidence="1">
    <location>
        <begin position="1"/>
        <end position="15"/>
    </location>
</feature>
<protein>
    <submittedName>
        <fullName evidence="3">Uncharacterized protein</fullName>
    </submittedName>
</protein>
<name>A0A194X497_MOLSC</name>
<feature type="compositionally biased region" description="Polar residues" evidence="1">
    <location>
        <begin position="68"/>
        <end position="79"/>
    </location>
</feature>
<reference evidence="3 4" key="1">
    <citation type="submission" date="2015-10" db="EMBL/GenBank/DDBJ databases">
        <title>Full genome of DAOMC 229536 Phialocephala scopiformis, a fungal endophyte of spruce producing the potent anti-insectan compound rugulosin.</title>
        <authorList>
            <consortium name="DOE Joint Genome Institute"/>
            <person name="Walker A.K."/>
            <person name="Frasz S.L."/>
            <person name="Seifert K.A."/>
            <person name="Miller J.D."/>
            <person name="Mondo S.J."/>
            <person name="Labutti K."/>
            <person name="Lipzen A."/>
            <person name="Dockter R."/>
            <person name="Kennedy M."/>
            <person name="Grigoriev I.V."/>
            <person name="Spatafora J.W."/>
        </authorList>
    </citation>
    <scope>NUCLEOTIDE SEQUENCE [LARGE SCALE GENOMIC DNA]</scope>
    <source>
        <strain evidence="3 4">CBS 120377</strain>
    </source>
</reference>
<evidence type="ECO:0000313" key="4">
    <source>
        <dbReference type="Proteomes" id="UP000070700"/>
    </source>
</evidence>